<feature type="region of interest" description="Disordered" evidence="1">
    <location>
        <begin position="426"/>
        <end position="445"/>
    </location>
</feature>
<dbReference type="PROSITE" id="PS51363">
    <property type="entry name" value="W2"/>
    <property type="match status" value="1"/>
</dbReference>
<dbReference type="SMART" id="SM00515">
    <property type="entry name" value="eIF5C"/>
    <property type="match status" value="1"/>
</dbReference>
<feature type="compositionally biased region" description="Basic and acidic residues" evidence="1">
    <location>
        <begin position="1"/>
        <end position="13"/>
    </location>
</feature>
<feature type="compositionally biased region" description="Basic and acidic residues" evidence="1">
    <location>
        <begin position="199"/>
        <end position="242"/>
    </location>
</feature>
<feature type="domain" description="W2" evidence="2">
    <location>
        <begin position="602"/>
        <end position="780"/>
    </location>
</feature>
<feature type="compositionally biased region" description="Basic and acidic residues" evidence="1">
    <location>
        <begin position="327"/>
        <end position="339"/>
    </location>
</feature>
<feature type="compositionally biased region" description="Basic and acidic residues" evidence="1">
    <location>
        <begin position="168"/>
        <end position="190"/>
    </location>
</feature>
<feature type="compositionally biased region" description="Basic and acidic residues" evidence="1">
    <location>
        <begin position="251"/>
        <end position="268"/>
    </location>
</feature>
<gene>
    <name evidence="3" type="ORF">ASTO00021_LOCUS12543</name>
</gene>
<feature type="compositionally biased region" description="Basic and acidic residues" evidence="1">
    <location>
        <begin position="381"/>
        <end position="403"/>
    </location>
</feature>
<dbReference type="EMBL" id="HBIN01016485">
    <property type="protein sequence ID" value="CAE0442434.1"/>
    <property type="molecule type" value="Transcribed_RNA"/>
</dbReference>
<dbReference type="InterPro" id="IPR016024">
    <property type="entry name" value="ARM-type_fold"/>
</dbReference>
<reference evidence="3" key="1">
    <citation type="submission" date="2021-01" db="EMBL/GenBank/DDBJ databases">
        <authorList>
            <person name="Corre E."/>
            <person name="Pelletier E."/>
            <person name="Niang G."/>
            <person name="Scheremetjew M."/>
            <person name="Finn R."/>
            <person name="Kale V."/>
            <person name="Holt S."/>
            <person name="Cochrane G."/>
            <person name="Meng A."/>
            <person name="Brown T."/>
            <person name="Cohen L."/>
        </authorList>
    </citation>
    <scope>NUCLEOTIDE SEQUENCE</scope>
    <source>
        <strain evidence="3">GSBS06</strain>
    </source>
</reference>
<feature type="compositionally biased region" description="Low complexity" evidence="1">
    <location>
        <begin position="135"/>
        <end position="147"/>
    </location>
</feature>
<dbReference type="SUPFAM" id="SSF48371">
    <property type="entry name" value="ARM repeat"/>
    <property type="match status" value="1"/>
</dbReference>
<dbReference type="AlphaFoldDB" id="A0A7S3PKN1"/>
<evidence type="ECO:0000259" key="2">
    <source>
        <dbReference type="PROSITE" id="PS51363"/>
    </source>
</evidence>
<evidence type="ECO:0000313" key="3">
    <source>
        <dbReference type="EMBL" id="CAE0442434.1"/>
    </source>
</evidence>
<dbReference type="Pfam" id="PF02020">
    <property type="entry name" value="W2"/>
    <property type="match status" value="1"/>
</dbReference>
<dbReference type="Gene3D" id="1.25.40.180">
    <property type="match status" value="2"/>
</dbReference>
<organism evidence="3">
    <name type="scientific">Aplanochytrium stocchinoi</name>
    <dbReference type="NCBI Taxonomy" id="215587"/>
    <lineage>
        <taxon>Eukaryota</taxon>
        <taxon>Sar</taxon>
        <taxon>Stramenopiles</taxon>
        <taxon>Bigyra</taxon>
        <taxon>Labyrinthulomycetes</taxon>
        <taxon>Thraustochytrida</taxon>
        <taxon>Thraustochytriidae</taxon>
        <taxon>Aplanochytrium</taxon>
    </lineage>
</organism>
<proteinExistence type="predicted"/>
<feature type="compositionally biased region" description="Polar residues" evidence="1">
    <location>
        <begin position="112"/>
        <end position="123"/>
    </location>
</feature>
<protein>
    <recommendedName>
        <fullName evidence="2">W2 domain-containing protein</fullName>
    </recommendedName>
</protein>
<evidence type="ECO:0000256" key="1">
    <source>
        <dbReference type="SAM" id="MobiDB-lite"/>
    </source>
</evidence>
<feature type="compositionally biased region" description="Basic and acidic residues" evidence="1">
    <location>
        <begin position="350"/>
        <end position="371"/>
    </location>
</feature>
<sequence length="783" mass="87144">MDNEFSRGSRANEQRGFGDYGASEEAGAQWRRGPHAPQGGSVSGESEGERAGAQWRRGPTGGPGLRDRDNMPPRSDEGEVDQWRRAPPLPPSENVPSRADEERNWRRGPASSVVSSNEGGETTRQSDNDNNWRRGGATAVAAAGAAKPAEEVDSWRKAPPKAVVPIDSDVRPKLMLKKKGETDDTEKEQSTTETTGTQDGKDTSEEKKEGEESGERLDKWAKLEKEMEAKRKAAEKEKRDEQASGSALNGEFRRRMFGDNPRDNERENIFSSGFSKGYHRHDSNFPQRDNPGFAAFGSQNDRSGGGEFHQSQGRDDGVRNNLFGSSRGERDNNNLRDPRGAYNNPAFSSGRDRDRDREREMGDNRGADDRGAYSNPIFGGGRDRDRELRDEHRRDRDRDRDEPPAAMAASKPLDLNAVFKMGSVKNWAGDSDSDSEDKEQNSRPKLQLKEKTKIMTDEEIFSQVTIILKDFFLMQRPKETLAKVNEVFEGQKYQVEFIRKVIVSCYGQARAEVKAASSLLLKAKQDNMLKPQDISDAFEIVSTKLSKGLELEDKSDSKYKKAKENLDIVSQIYKMLDAKSGVNGVNFGECTLKILKIENKTVAKEAEEVDNAASEFDQAIEQLVSSGKKGSALVAQAQAQDISKAKKGAFGIAFIKKLLSTTGLCKGDQTASWVDKSNYGALLADCLYEEEPSAKQLENQVNALNEIQMAFNAVSFPRNAKGSSLLEKTFMELYKHEVIADEAYIAWKDVTDTPGKMNAIVQTSQFIAWLEEEEESEEESDEE</sequence>
<dbReference type="InterPro" id="IPR003307">
    <property type="entry name" value="W2_domain"/>
</dbReference>
<name>A0A7S3PKN1_9STRA</name>
<feature type="compositionally biased region" description="Basic and acidic residues" evidence="1">
    <location>
        <begin position="65"/>
        <end position="84"/>
    </location>
</feature>
<accession>A0A7S3PKN1</accession>
<feature type="region of interest" description="Disordered" evidence="1">
    <location>
        <begin position="1"/>
        <end position="413"/>
    </location>
</feature>